<gene>
    <name evidence="1" type="ORF">SAMEA4504048_00164</name>
</gene>
<dbReference type="KEGG" id="saco:SAME_00164"/>
<evidence type="ECO:0000313" key="1">
    <source>
        <dbReference type="EMBL" id="SNV32520.1"/>
    </source>
</evidence>
<evidence type="ECO:0000313" key="2">
    <source>
        <dbReference type="Proteomes" id="UP000215144"/>
    </source>
</evidence>
<organism evidence="1 2">
    <name type="scientific">Streptococcus acidominimus</name>
    <dbReference type="NCBI Taxonomy" id="1326"/>
    <lineage>
        <taxon>Bacteria</taxon>
        <taxon>Bacillati</taxon>
        <taxon>Bacillota</taxon>
        <taxon>Bacilli</taxon>
        <taxon>Lactobacillales</taxon>
        <taxon>Streptococcaceae</taxon>
        <taxon>Streptococcus</taxon>
    </lineage>
</organism>
<protein>
    <submittedName>
        <fullName evidence="1">Uncharacterized protein</fullName>
    </submittedName>
</protein>
<name>A0A239WEI4_STRAI</name>
<accession>A0A239WEI4</accession>
<proteinExistence type="predicted"/>
<reference evidence="1 2" key="1">
    <citation type="submission" date="2017-06" db="EMBL/GenBank/DDBJ databases">
        <authorList>
            <consortium name="Pathogen Informatics"/>
        </authorList>
    </citation>
    <scope>NUCLEOTIDE SEQUENCE [LARGE SCALE GENOMIC DNA]</scope>
    <source>
        <strain evidence="1 2">NCTC11291</strain>
    </source>
</reference>
<dbReference type="Proteomes" id="UP000215144">
    <property type="component" value="Chromosome 1"/>
</dbReference>
<dbReference type="EMBL" id="LT906454">
    <property type="protein sequence ID" value="SNV32520.1"/>
    <property type="molecule type" value="Genomic_DNA"/>
</dbReference>
<dbReference type="AlphaFoldDB" id="A0A239WEI4"/>
<sequence>MRTDEIDIFLSELIKRSPLGQNITNKGVILLNSSLLVGAVWVAEEEFRLASDITFNVINSSELTPVVCKDDREKLKEVLICLVTVVLDDLDMFSNYYPKA</sequence>